<evidence type="ECO:0000313" key="1">
    <source>
        <dbReference type="EMBL" id="RKF62929.1"/>
    </source>
</evidence>
<protein>
    <submittedName>
        <fullName evidence="1">Uncharacterized protein</fullName>
    </submittedName>
</protein>
<accession>A0A420HZR6</accession>
<keyword evidence="2" id="KW-1185">Reference proteome</keyword>
<dbReference type="AlphaFoldDB" id="A0A420HZR6"/>
<gene>
    <name evidence="1" type="ORF">GcM3_143014</name>
</gene>
<sequence>MCPSYPDSTWENGPDGIPLYHTTFVKVMLGGPVLVKRSELLPMEMEEEAQEEDILRRGIFRQKKRTLRL</sequence>
<reference evidence="1 2" key="1">
    <citation type="journal article" date="2018" name="BMC Genomics">
        <title>Comparative genome analyses reveal sequence features reflecting distinct modes of host-adaptation between dicot and monocot powdery mildew.</title>
        <authorList>
            <person name="Wu Y."/>
            <person name="Ma X."/>
            <person name="Pan Z."/>
            <person name="Kale S.D."/>
            <person name="Song Y."/>
            <person name="King H."/>
            <person name="Zhang Q."/>
            <person name="Presley C."/>
            <person name="Deng X."/>
            <person name="Wei C.I."/>
            <person name="Xiao S."/>
        </authorList>
    </citation>
    <scope>NUCLEOTIDE SEQUENCE [LARGE SCALE GENOMIC DNA]</scope>
    <source>
        <strain evidence="1">UMSG3</strain>
    </source>
</reference>
<comment type="caution">
    <text evidence="1">The sequence shown here is derived from an EMBL/GenBank/DDBJ whole genome shotgun (WGS) entry which is preliminary data.</text>
</comment>
<dbReference type="Proteomes" id="UP000283383">
    <property type="component" value="Unassembled WGS sequence"/>
</dbReference>
<evidence type="ECO:0000313" key="2">
    <source>
        <dbReference type="Proteomes" id="UP000283383"/>
    </source>
</evidence>
<proteinExistence type="predicted"/>
<name>A0A420HZR6_9PEZI</name>
<organism evidence="1 2">
    <name type="scientific">Golovinomyces cichoracearum</name>
    <dbReference type="NCBI Taxonomy" id="62708"/>
    <lineage>
        <taxon>Eukaryota</taxon>
        <taxon>Fungi</taxon>
        <taxon>Dikarya</taxon>
        <taxon>Ascomycota</taxon>
        <taxon>Pezizomycotina</taxon>
        <taxon>Leotiomycetes</taxon>
        <taxon>Erysiphales</taxon>
        <taxon>Erysiphaceae</taxon>
        <taxon>Golovinomyces</taxon>
    </lineage>
</organism>
<dbReference type="EMBL" id="MCBQ01014350">
    <property type="protein sequence ID" value="RKF62929.1"/>
    <property type="molecule type" value="Genomic_DNA"/>
</dbReference>